<evidence type="ECO:0000256" key="1">
    <source>
        <dbReference type="ARBA" id="ARBA00022574"/>
    </source>
</evidence>
<dbReference type="Pfam" id="PF17120">
    <property type="entry name" value="zf-RING_16"/>
    <property type="match status" value="1"/>
</dbReference>
<accession>A0A8J8SY11</accession>
<dbReference type="CDD" id="cd16693">
    <property type="entry name" value="mRING-H2-C3H3C2_WDR24"/>
    <property type="match status" value="1"/>
</dbReference>
<keyword evidence="1" id="KW-0853">WD repeat</keyword>
<feature type="domain" description="WDR59/RTC1-like RING zinc finger" evidence="3">
    <location>
        <begin position="175"/>
        <end position="228"/>
    </location>
</feature>
<dbReference type="EMBL" id="RRYP01016981">
    <property type="protein sequence ID" value="TNV74448.1"/>
    <property type="molecule type" value="Genomic_DNA"/>
</dbReference>
<gene>
    <name evidence="4" type="ORF">FGO68_gene9803</name>
</gene>
<comment type="caution">
    <text evidence="4">The sequence shown here is derived from an EMBL/GenBank/DDBJ whole genome shotgun (WGS) entry which is preliminary data.</text>
</comment>
<dbReference type="PANTHER" id="PTHR46200:SF1">
    <property type="entry name" value="GATOR COMPLEX PROTEIN WDR24"/>
    <property type="match status" value="1"/>
</dbReference>
<protein>
    <recommendedName>
        <fullName evidence="3">WDR59/RTC1-like RING zinc finger domain-containing protein</fullName>
    </recommendedName>
</protein>
<dbReference type="GO" id="GO:0005774">
    <property type="term" value="C:vacuolar membrane"/>
    <property type="evidence" value="ECO:0007669"/>
    <property type="project" value="TreeGrafter"/>
</dbReference>
<proteinExistence type="predicted"/>
<reference evidence="4" key="1">
    <citation type="submission" date="2019-06" db="EMBL/GenBank/DDBJ databases">
        <authorList>
            <person name="Zheng W."/>
        </authorList>
    </citation>
    <scope>NUCLEOTIDE SEQUENCE</scope>
    <source>
        <strain evidence="4">QDHG01</strain>
    </source>
</reference>
<keyword evidence="2" id="KW-0677">Repeat</keyword>
<keyword evidence="5" id="KW-1185">Reference proteome</keyword>
<dbReference type="OrthoDB" id="288435at2759"/>
<name>A0A8J8SY11_HALGN</name>
<dbReference type="PANTHER" id="PTHR46200">
    <property type="entry name" value="GATOR COMPLEX PROTEIN WDR24"/>
    <property type="match status" value="1"/>
</dbReference>
<organism evidence="4 5">
    <name type="scientific">Halteria grandinella</name>
    <dbReference type="NCBI Taxonomy" id="5974"/>
    <lineage>
        <taxon>Eukaryota</taxon>
        <taxon>Sar</taxon>
        <taxon>Alveolata</taxon>
        <taxon>Ciliophora</taxon>
        <taxon>Intramacronucleata</taxon>
        <taxon>Spirotrichea</taxon>
        <taxon>Stichotrichia</taxon>
        <taxon>Sporadotrichida</taxon>
        <taxon>Halteriidae</taxon>
        <taxon>Halteria</taxon>
    </lineage>
</organism>
<dbReference type="GO" id="GO:0061700">
    <property type="term" value="C:GATOR2 complex"/>
    <property type="evidence" value="ECO:0007669"/>
    <property type="project" value="TreeGrafter"/>
</dbReference>
<dbReference type="InterPro" id="IPR049566">
    <property type="entry name" value="WDR59_RTC1-like_RING_Znf"/>
</dbReference>
<dbReference type="InterPro" id="IPR037590">
    <property type="entry name" value="WDR24"/>
</dbReference>
<evidence type="ECO:0000259" key="3">
    <source>
        <dbReference type="Pfam" id="PF17120"/>
    </source>
</evidence>
<sequence>MHSKARGQSVQPFSQDPEATYLVKFGKQSPPKKVAIQKDKRVGWHQSGQPIQQQSKWVNEVMIKTVLETISHYADNGDIQIAAFITMIFYDFLSPIKSYESFISRIIISYLQLLKTLQLNSHITEVIKYGPPVDDIDKKFKPQQSYVISVDCPFCKSKEELGKGLLCTNEKCQKIASRCSICQLPVTGLYTWCQGCSHGGHFKHLFKWFKVNNMCPVAGCGHQCKERQEEGMMVQSQRE</sequence>
<evidence type="ECO:0000256" key="2">
    <source>
        <dbReference type="ARBA" id="ARBA00022737"/>
    </source>
</evidence>
<dbReference type="AlphaFoldDB" id="A0A8J8SY11"/>
<evidence type="ECO:0000313" key="4">
    <source>
        <dbReference type="EMBL" id="TNV74448.1"/>
    </source>
</evidence>
<dbReference type="GO" id="GO:0016239">
    <property type="term" value="P:positive regulation of macroautophagy"/>
    <property type="evidence" value="ECO:0007669"/>
    <property type="project" value="TreeGrafter"/>
</dbReference>
<dbReference type="GO" id="GO:1904263">
    <property type="term" value="P:positive regulation of TORC1 signaling"/>
    <property type="evidence" value="ECO:0007669"/>
    <property type="project" value="TreeGrafter"/>
</dbReference>
<dbReference type="GO" id="GO:0005829">
    <property type="term" value="C:cytosol"/>
    <property type="evidence" value="ECO:0007669"/>
    <property type="project" value="TreeGrafter"/>
</dbReference>
<dbReference type="Proteomes" id="UP000785679">
    <property type="component" value="Unassembled WGS sequence"/>
</dbReference>
<evidence type="ECO:0000313" key="5">
    <source>
        <dbReference type="Proteomes" id="UP000785679"/>
    </source>
</evidence>